<evidence type="ECO:0000256" key="5">
    <source>
        <dbReference type="ARBA" id="ARBA00022840"/>
    </source>
</evidence>
<dbReference type="InterPro" id="IPR003593">
    <property type="entry name" value="AAA+_ATPase"/>
</dbReference>
<evidence type="ECO:0000256" key="2">
    <source>
        <dbReference type="ARBA" id="ARBA00022448"/>
    </source>
</evidence>
<dbReference type="InterPro" id="IPR052156">
    <property type="entry name" value="BCAA_Transport_ATP-bd_LivF"/>
</dbReference>
<dbReference type="EMBL" id="CP054569">
    <property type="protein sequence ID" value="QKQ46447.1"/>
    <property type="molecule type" value="Genomic_DNA"/>
</dbReference>
<evidence type="ECO:0000256" key="4">
    <source>
        <dbReference type="ARBA" id="ARBA00022741"/>
    </source>
</evidence>
<dbReference type="InterPro" id="IPR027417">
    <property type="entry name" value="P-loop_NTPase"/>
</dbReference>
<dbReference type="PANTHER" id="PTHR43820">
    <property type="entry name" value="HIGH-AFFINITY BRANCHED-CHAIN AMINO ACID TRANSPORT ATP-BINDING PROTEIN LIVF"/>
    <property type="match status" value="1"/>
</dbReference>
<reference evidence="9 11" key="2">
    <citation type="submission" date="2024-05" db="EMBL/GenBank/DDBJ databases">
        <title>Achromobacter denitrificans. BP1, complete genome.</title>
        <authorList>
            <person name="Zhang B."/>
        </authorList>
    </citation>
    <scope>NUCLEOTIDE SEQUENCE [LARGE SCALE GENOMIC DNA]</scope>
    <source>
        <strain evidence="9 11">BP1</strain>
    </source>
</reference>
<dbReference type="CDD" id="cd03224">
    <property type="entry name" value="ABC_TM1139_LivF_branched"/>
    <property type="match status" value="1"/>
</dbReference>
<dbReference type="SUPFAM" id="SSF52540">
    <property type="entry name" value="P-loop containing nucleoside triphosphate hydrolases"/>
    <property type="match status" value="1"/>
</dbReference>
<keyword evidence="3" id="KW-1003">Cell membrane</keyword>
<proteinExistence type="inferred from homology"/>
<accession>A0A427WWA6</accession>
<organism evidence="8 10">
    <name type="scientific">Achromobacter denitrificans</name>
    <name type="common">Alcaligenes denitrificans</name>
    <dbReference type="NCBI Taxonomy" id="32002"/>
    <lineage>
        <taxon>Bacteria</taxon>
        <taxon>Pseudomonadati</taxon>
        <taxon>Pseudomonadota</taxon>
        <taxon>Betaproteobacteria</taxon>
        <taxon>Burkholderiales</taxon>
        <taxon>Alcaligenaceae</taxon>
        <taxon>Achromobacter</taxon>
    </lineage>
</organism>
<dbReference type="RefSeq" id="WP_062683527.1">
    <property type="nucleotide sequence ID" value="NZ_CADIJN010000044.1"/>
</dbReference>
<dbReference type="Proteomes" id="UP000509782">
    <property type="component" value="Chromosome"/>
</dbReference>
<keyword evidence="11" id="KW-1185">Reference proteome</keyword>
<protein>
    <submittedName>
        <fullName evidence="8">ABC transporter ATP-binding protein</fullName>
    </submittedName>
</protein>
<dbReference type="GO" id="GO:0015658">
    <property type="term" value="F:branched-chain amino acid transmembrane transporter activity"/>
    <property type="evidence" value="ECO:0007669"/>
    <property type="project" value="TreeGrafter"/>
</dbReference>
<dbReference type="GO" id="GO:0016887">
    <property type="term" value="F:ATP hydrolysis activity"/>
    <property type="evidence" value="ECO:0007669"/>
    <property type="project" value="InterPro"/>
</dbReference>
<keyword evidence="6" id="KW-0029">Amino-acid transport</keyword>
<keyword evidence="4" id="KW-0547">Nucleotide-binding</keyword>
<evidence type="ECO:0000256" key="6">
    <source>
        <dbReference type="ARBA" id="ARBA00022970"/>
    </source>
</evidence>
<evidence type="ECO:0000313" key="8">
    <source>
        <dbReference type="EMBL" id="QKQ46447.1"/>
    </source>
</evidence>
<reference evidence="8 10" key="1">
    <citation type="submission" date="2020-05" db="EMBL/GenBank/DDBJ databases">
        <title>FDA dAtabase for Regulatory Grade micrObial Sequences (FDA-ARGOS): Supporting development and validation of Infectious Disease Dx tests.</title>
        <authorList>
            <person name="Sproer C."/>
            <person name="Gronow S."/>
            <person name="Severitt S."/>
            <person name="Schroder I."/>
            <person name="Tallon L."/>
            <person name="Sadzewicz L."/>
            <person name="Zhao X."/>
            <person name="Vavikolanu K."/>
            <person name="Mehta A."/>
            <person name="Aluvathingal J."/>
            <person name="Nadendla S."/>
            <person name="Myers T."/>
            <person name="Yan Y."/>
            <person name="Sichtig H."/>
        </authorList>
    </citation>
    <scope>NUCLEOTIDE SEQUENCE [LARGE SCALE GENOMIC DNA]</scope>
    <source>
        <strain evidence="8 10">FDAARGOS_787</strain>
    </source>
</reference>
<keyword evidence="2" id="KW-0813">Transport</keyword>
<dbReference type="Pfam" id="PF00005">
    <property type="entry name" value="ABC_tran"/>
    <property type="match status" value="1"/>
</dbReference>
<dbReference type="GO" id="GO:0015807">
    <property type="term" value="P:L-amino acid transport"/>
    <property type="evidence" value="ECO:0007669"/>
    <property type="project" value="TreeGrafter"/>
</dbReference>
<dbReference type="OrthoDB" id="9776369at2"/>
<dbReference type="AlphaFoldDB" id="A0A427WWA6"/>
<dbReference type="Proteomes" id="UP001446337">
    <property type="component" value="Chromosome"/>
</dbReference>
<evidence type="ECO:0000256" key="3">
    <source>
        <dbReference type="ARBA" id="ARBA00022475"/>
    </source>
</evidence>
<name>A0A427WWA6_ACHDE</name>
<evidence type="ECO:0000313" key="11">
    <source>
        <dbReference type="Proteomes" id="UP001446337"/>
    </source>
</evidence>
<dbReference type="InterPro" id="IPR003439">
    <property type="entry name" value="ABC_transporter-like_ATP-bd"/>
</dbReference>
<evidence type="ECO:0000313" key="9">
    <source>
        <dbReference type="EMBL" id="XAN19342.1"/>
    </source>
</evidence>
<dbReference type="STRING" id="32002.BVK87_18640"/>
<keyword evidence="3" id="KW-0472">Membrane</keyword>
<dbReference type="PROSITE" id="PS50893">
    <property type="entry name" value="ABC_TRANSPORTER_2"/>
    <property type="match status" value="1"/>
</dbReference>
<sequence length="259" mass="27672">MQNHQRAHSSAPVLLDVQGLQVAYGKAQVVHGVDLRVHQGEFVVMLGRNGAGKTSMLHALAGLIPKRAGRVAFKGNDISNADARTTVRAGINVVLEGHRVFTGLTVEDNLLLGTYATHRHGDRARLPRIYELFPELAEKRMQPASRLSGGQQQILAVAQGVIAEPALLILDEPSGGLAPMVVDRILTVAKDLTRTGMAVLLVEQLVKEAMRFADYCYLVETGHIGGQGTPAEVQAGELIQRIYLGGQATPSSHPAGDAS</sequence>
<feature type="domain" description="ABC transporter" evidence="7">
    <location>
        <begin position="15"/>
        <end position="246"/>
    </location>
</feature>
<dbReference type="EMBL" id="CP154792">
    <property type="protein sequence ID" value="XAN19342.1"/>
    <property type="molecule type" value="Genomic_DNA"/>
</dbReference>
<gene>
    <name evidence="9" type="ORF">AAIK43_15190</name>
    <name evidence="8" type="ORF">FOC81_07000</name>
</gene>
<comment type="similarity">
    <text evidence="1">Belongs to the ABC transporter superfamily.</text>
</comment>
<dbReference type="GeneID" id="92845406"/>
<evidence type="ECO:0000313" key="10">
    <source>
        <dbReference type="Proteomes" id="UP000509782"/>
    </source>
</evidence>
<dbReference type="SMART" id="SM00382">
    <property type="entry name" value="AAA"/>
    <property type="match status" value="1"/>
</dbReference>
<keyword evidence="5 8" id="KW-0067">ATP-binding</keyword>
<dbReference type="PANTHER" id="PTHR43820:SF4">
    <property type="entry name" value="HIGH-AFFINITY BRANCHED-CHAIN AMINO ACID TRANSPORT ATP-BINDING PROTEIN LIVF"/>
    <property type="match status" value="1"/>
</dbReference>
<evidence type="ECO:0000256" key="1">
    <source>
        <dbReference type="ARBA" id="ARBA00005417"/>
    </source>
</evidence>
<evidence type="ECO:0000259" key="7">
    <source>
        <dbReference type="PROSITE" id="PS50893"/>
    </source>
</evidence>
<dbReference type="GO" id="GO:0005524">
    <property type="term" value="F:ATP binding"/>
    <property type="evidence" value="ECO:0007669"/>
    <property type="project" value="UniProtKB-KW"/>
</dbReference>
<dbReference type="Gene3D" id="3.40.50.300">
    <property type="entry name" value="P-loop containing nucleotide triphosphate hydrolases"/>
    <property type="match status" value="1"/>
</dbReference>